<evidence type="ECO:0000313" key="2">
    <source>
        <dbReference type="WBParaSite" id="JU765_v2.g8829.t1"/>
    </source>
</evidence>
<name>A0AC34RQ37_9BILA</name>
<organism evidence="1 2">
    <name type="scientific">Panagrolaimus sp. JU765</name>
    <dbReference type="NCBI Taxonomy" id="591449"/>
    <lineage>
        <taxon>Eukaryota</taxon>
        <taxon>Metazoa</taxon>
        <taxon>Ecdysozoa</taxon>
        <taxon>Nematoda</taxon>
        <taxon>Chromadorea</taxon>
        <taxon>Rhabditida</taxon>
        <taxon>Tylenchina</taxon>
        <taxon>Panagrolaimomorpha</taxon>
        <taxon>Panagrolaimoidea</taxon>
        <taxon>Panagrolaimidae</taxon>
        <taxon>Panagrolaimus</taxon>
    </lineage>
</organism>
<reference evidence="2" key="1">
    <citation type="submission" date="2022-11" db="UniProtKB">
        <authorList>
            <consortium name="WormBaseParasite"/>
        </authorList>
    </citation>
    <scope>IDENTIFICATION</scope>
</reference>
<evidence type="ECO:0000313" key="1">
    <source>
        <dbReference type="Proteomes" id="UP000887576"/>
    </source>
</evidence>
<dbReference type="Proteomes" id="UP000887576">
    <property type="component" value="Unplaced"/>
</dbReference>
<sequence length="405" mass="46411">IGKYYVDGFCHDEISGIDYIIEFDGAFWHGDPSFPRDKRLAGNKTNEELMNQTELRRQYLKSRPNTVVIVFTEKEIEAELKKNRDMKKKFDKYHYATSHILLQDAYYGGLTAPCKLYVEADDQHVLKHGDFSSLYPSIMSAEEFPIGHPKYIAIFEDVNWTKPEDVVLDGIEIRGVLKVVLEPPELYAEADDQHVLKHGDFSSLYPSIMSAEEFPIGHPEYMAIFEDVNWTKPEDVVVDGVEIRGVLKVVLEPPEKCLHPPVPYKTKTHLLFGLCKACCDNAQNIKNVKDCYKCEHTIEQRRFTATITSIELKMALAANFKCTHVFAAVHYDKWSNAIFHDYVKSFLKSKQEASGWPSHCTADAEKKAFLLKIKDVDGIELDPNNIGYNPGLRYLSKVRFFLVQN</sequence>
<dbReference type="WBParaSite" id="JU765_v2.g8829.t1">
    <property type="protein sequence ID" value="JU765_v2.g8829.t1"/>
    <property type="gene ID" value="JU765_v2.g8829"/>
</dbReference>
<protein>
    <submittedName>
        <fullName evidence="2">DNA-directed DNA polymerase</fullName>
    </submittedName>
</protein>
<proteinExistence type="predicted"/>
<accession>A0AC34RQ37</accession>